<proteinExistence type="predicted"/>
<organism evidence="2 3">
    <name type="scientific">Exidia glandulosa HHB12029</name>
    <dbReference type="NCBI Taxonomy" id="1314781"/>
    <lineage>
        <taxon>Eukaryota</taxon>
        <taxon>Fungi</taxon>
        <taxon>Dikarya</taxon>
        <taxon>Basidiomycota</taxon>
        <taxon>Agaricomycotina</taxon>
        <taxon>Agaricomycetes</taxon>
        <taxon>Auriculariales</taxon>
        <taxon>Exidiaceae</taxon>
        <taxon>Exidia</taxon>
    </lineage>
</organism>
<dbReference type="EMBL" id="KV425968">
    <property type="protein sequence ID" value="KZV94726.1"/>
    <property type="molecule type" value="Genomic_DNA"/>
</dbReference>
<gene>
    <name evidence="2" type="ORF">EXIGLDRAFT_748502</name>
</gene>
<dbReference type="AlphaFoldDB" id="A0A165JEE0"/>
<evidence type="ECO:0000313" key="3">
    <source>
        <dbReference type="Proteomes" id="UP000077266"/>
    </source>
</evidence>
<keyword evidence="3" id="KW-1185">Reference proteome</keyword>
<feature type="compositionally biased region" description="Low complexity" evidence="1">
    <location>
        <begin position="50"/>
        <end position="62"/>
    </location>
</feature>
<reference evidence="2 3" key="1">
    <citation type="journal article" date="2016" name="Mol. Biol. Evol.">
        <title>Comparative Genomics of Early-Diverging Mushroom-Forming Fungi Provides Insights into the Origins of Lignocellulose Decay Capabilities.</title>
        <authorList>
            <person name="Nagy L.G."/>
            <person name="Riley R."/>
            <person name="Tritt A."/>
            <person name="Adam C."/>
            <person name="Daum C."/>
            <person name="Floudas D."/>
            <person name="Sun H."/>
            <person name="Yadav J.S."/>
            <person name="Pangilinan J."/>
            <person name="Larsson K.H."/>
            <person name="Matsuura K."/>
            <person name="Barry K."/>
            <person name="Labutti K."/>
            <person name="Kuo R."/>
            <person name="Ohm R.A."/>
            <person name="Bhattacharya S.S."/>
            <person name="Shirouzu T."/>
            <person name="Yoshinaga Y."/>
            <person name="Martin F.M."/>
            <person name="Grigoriev I.V."/>
            <person name="Hibbett D.S."/>
        </authorList>
    </citation>
    <scope>NUCLEOTIDE SEQUENCE [LARGE SCALE GENOMIC DNA]</scope>
    <source>
        <strain evidence="2 3">HHB12029</strain>
    </source>
</reference>
<dbReference type="InParanoid" id="A0A165JEE0"/>
<feature type="compositionally biased region" description="Basic and acidic residues" evidence="1">
    <location>
        <begin position="194"/>
        <end position="204"/>
    </location>
</feature>
<sequence>MSSSTPIRTKTEPIPIQGHGRARSGSESSVDSDVAATPGAASSPPRVKVATAASPSASPTSPILSYFFPGSPTGKSPFKSGAGVNQYAPVLEDDEMDAPTPVLPASAHARRVSTSWTTPKPPMTTPAADERGASLLRRLSLGSAFAARPGPPAPMPSAPATTKTMGSERRPRRSTTVAAVKQHAPRAPSPMGERILKGHFDGFV</sequence>
<dbReference type="OrthoDB" id="2554033at2759"/>
<name>A0A165JEE0_EXIGL</name>
<protein>
    <submittedName>
        <fullName evidence="2">Uncharacterized protein</fullName>
    </submittedName>
</protein>
<evidence type="ECO:0000256" key="1">
    <source>
        <dbReference type="SAM" id="MobiDB-lite"/>
    </source>
</evidence>
<dbReference type="Proteomes" id="UP000077266">
    <property type="component" value="Unassembled WGS sequence"/>
</dbReference>
<feature type="region of interest" description="Disordered" evidence="1">
    <location>
        <begin position="145"/>
        <end position="204"/>
    </location>
</feature>
<feature type="region of interest" description="Disordered" evidence="1">
    <location>
        <begin position="1"/>
        <end position="128"/>
    </location>
</feature>
<accession>A0A165JEE0</accession>
<evidence type="ECO:0000313" key="2">
    <source>
        <dbReference type="EMBL" id="KZV94726.1"/>
    </source>
</evidence>